<evidence type="ECO:0000256" key="5">
    <source>
        <dbReference type="RuleBase" id="RU361153"/>
    </source>
</evidence>
<evidence type="ECO:0000256" key="3">
    <source>
        <dbReference type="ARBA" id="ARBA00022801"/>
    </source>
</evidence>
<dbReference type="RefSeq" id="WP_082121638.1">
    <property type="nucleotide sequence ID" value="NZ_JYFN01000003.1"/>
</dbReference>
<comment type="catalytic activity">
    <reaction evidence="1">
        <text>Random hydrolysis of (1-&gt;4)-beta-D-mannosidic linkages in mannans, galactomannans and glucomannans.</text>
        <dbReference type="EC" id="3.2.1.78"/>
    </reaction>
</comment>
<dbReference type="PATRIC" id="fig|1502723.3.peg.2300"/>
<dbReference type="InterPro" id="IPR045053">
    <property type="entry name" value="MAN-like"/>
</dbReference>
<keyword evidence="4 5" id="KW-0326">Glycosidase</keyword>
<reference evidence="9" key="1">
    <citation type="submission" date="2015-02" db="EMBL/GenBank/DDBJ databases">
        <title>Draft Genome of Frankia sp. CpI1-S.</title>
        <authorList>
            <person name="Oshone R.T."/>
            <person name="Ngom M."/>
            <person name="Ghodhbane-Gtari F."/>
            <person name="Gtari M."/>
            <person name="Morris K."/>
            <person name="Thomas K."/>
            <person name="Sen A."/>
            <person name="Tisa L.S."/>
        </authorList>
    </citation>
    <scope>NUCLEOTIDE SEQUENCE [LARGE SCALE GENOMIC DNA]</scope>
    <source>
        <strain evidence="9">CpI1-S</strain>
    </source>
</reference>
<keyword evidence="3 5" id="KW-0378">Hydrolase</keyword>
<dbReference type="Gene3D" id="3.20.20.80">
    <property type="entry name" value="Glycosidases"/>
    <property type="match status" value="1"/>
</dbReference>
<evidence type="ECO:0000256" key="1">
    <source>
        <dbReference type="ARBA" id="ARBA00001678"/>
    </source>
</evidence>
<feature type="region of interest" description="Disordered" evidence="6">
    <location>
        <begin position="1"/>
        <end position="37"/>
    </location>
</feature>
<dbReference type="EMBL" id="JYFN01000003">
    <property type="protein sequence ID" value="KJE25071.1"/>
    <property type="molecule type" value="Genomic_DNA"/>
</dbReference>
<evidence type="ECO:0000313" key="9">
    <source>
        <dbReference type="Proteomes" id="UP000032545"/>
    </source>
</evidence>
<organism evidence="8 9">
    <name type="scientific">Frankia torreyi</name>
    <dbReference type="NCBI Taxonomy" id="1856"/>
    <lineage>
        <taxon>Bacteria</taxon>
        <taxon>Bacillati</taxon>
        <taxon>Actinomycetota</taxon>
        <taxon>Actinomycetes</taxon>
        <taxon>Frankiales</taxon>
        <taxon>Frankiaceae</taxon>
        <taxon>Frankia</taxon>
    </lineage>
</organism>
<proteinExistence type="inferred from homology"/>
<dbReference type="OrthoDB" id="9762066at2"/>
<dbReference type="SUPFAM" id="SSF51445">
    <property type="entry name" value="(Trans)glycosidases"/>
    <property type="match status" value="1"/>
</dbReference>
<evidence type="ECO:0000256" key="2">
    <source>
        <dbReference type="ARBA" id="ARBA00012706"/>
    </source>
</evidence>
<dbReference type="InterPro" id="IPR001547">
    <property type="entry name" value="Glyco_hydro_5"/>
</dbReference>
<dbReference type="GO" id="GO:0004553">
    <property type="term" value="F:hydrolase activity, hydrolyzing O-glycosyl compounds"/>
    <property type="evidence" value="ECO:0007669"/>
    <property type="project" value="InterPro"/>
</dbReference>
<feature type="compositionally biased region" description="Low complexity" evidence="6">
    <location>
        <begin position="67"/>
        <end position="83"/>
    </location>
</feature>
<name>A0A0D8BLR0_9ACTN</name>
<dbReference type="InterPro" id="IPR017853">
    <property type="entry name" value="GH"/>
</dbReference>
<accession>A0A0D8BLR0</accession>
<comment type="caution">
    <text evidence="8">The sequence shown here is derived from an EMBL/GenBank/DDBJ whole genome shotgun (WGS) entry which is preliminary data.</text>
</comment>
<reference evidence="8 9" key="2">
    <citation type="journal article" date="2016" name="Genome Announc.">
        <title>Permanent Draft Genome Sequences for Two Variants of Frankia sp. Strain CpI1, the First Frankia Strain Isolated from Root Nodules of Comptonia peregrina.</title>
        <authorList>
            <person name="Oshone R."/>
            <person name="Hurst S.G.IV."/>
            <person name="Abebe-Akele F."/>
            <person name="Simpson S."/>
            <person name="Morris K."/>
            <person name="Thomas W.K."/>
            <person name="Tisa L.S."/>
        </authorList>
    </citation>
    <scope>NUCLEOTIDE SEQUENCE [LARGE SCALE GENOMIC DNA]</scope>
    <source>
        <strain evidence="9">CpI1-S</strain>
    </source>
</reference>
<evidence type="ECO:0000259" key="7">
    <source>
        <dbReference type="Pfam" id="PF00150"/>
    </source>
</evidence>
<dbReference type="PANTHER" id="PTHR31451">
    <property type="match status" value="1"/>
</dbReference>
<evidence type="ECO:0000256" key="6">
    <source>
        <dbReference type="SAM" id="MobiDB-lite"/>
    </source>
</evidence>
<dbReference type="Pfam" id="PF00150">
    <property type="entry name" value="Cellulase"/>
    <property type="match status" value="1"/>
</dbReference>
<sequence>MRATPRAARPGSSPQHRLWRQPQFWRQSRPERRPSSGRLRRMALAVVGAALVLGAVATGCAGGGHATAGRQGSAGPARAGSAGDPADAFVTVAGGRLELAGKPWRFTGINVWNANTPADDSRYGCGEPVDLEEVAPALGNGVQVVRTWFFQRLATSLDGRRDWSTFDRTIAAAKSRGLRIVATLGNQWPQCEGFPTYQAGYKTQRWYQTGYRSAPPPGQPDSYRAWVREAVTRYRDEPAIAMWQLMNEAEDATAYHGPCAPNAAATLHSFVQDMVTLVKSVDPHHLVSVGTVGAGQCGAAADEYATLHAIDGVDVLEYHDYSPAPVPGDRWNGLAERLRQSAALHKPLIVGEMGVAPREAGGIPGRAALVDRKIGAQLQAGVAGVLLWTWRGNDSGDGYDILPGDPVLGVLARALDPAPRSGSAPAS</sequence>
<comment type="similarity">
    <text evidence="5">Belongs to the glycosyl hydrolase 5 (cellulase A) family.</text>
</comment>
<protein>
    <recommendedName>
        <fullName evidence="2">mannan endo-1,4-beta-mannosidase</fullName>
        <ecNumber evidence="2">3.2.1.78</ecNumber>
    </recommendedName>
</protein>
<keyword evidence="9" id="KW-1185">Reference proteome</keyword>
<feature type="domain" description="Glycoside hydrolase family 5" evidence="7">
    <location>
        <begin position="141"/>
        <end position="359"/>
    </location>
</feature>
<dbReference type="Proteomes" id="UP000032545">
    <property type="component" value="Unassembled WGS sequence"/>
</dbReference>
<evidence type="ECO:0000313" key="8">
    <source>
        <dbReference type="EMBL" id="KJE25071.1"/>
    </source>
</evidence>
<feature type="region of interest" description="Disordered" evidence="6">
    <location>
        <begin position="63"/>
        <end position="83"/>
    </location>
</feature>
<dbReference type="GO" id="GO:0000272">
    <property type="term" value="P:polysaccharide catabolic process"/>
    <property type="evidence" value="ECO:0007669"/>
    <property type="project" value="InterPro"/>
</dbReference>
<evidence type="ECO:0000256" key="4">
    <source>
        <dbReference type="ARBA" id="ARBA00023295"/>
    </source>
</evidence>
<dbReference type="EC" id="3.2.1.78" evidence="2"/>
<gene>
    <name evidence="8" type="ORF">FF36_00683</name>
</gene>
<dbReference type="AlphaFoldDB" id="A0A0D8BLR0"/>